<proteinExistence type="predicted"/>
<sequence>MVISTHRTFMILICMGLLVSHLEKVSGIRGIEIALRWSREDRWLMEKNQQKLEAAGDDTKGGLNTKMRPATPSQNSETFQSSKRKVRKGSDPIHNRS</sequence>
<organism evidence="1 2">
    <name type="scientific">Catharanthus roseus</name>
    <name type="common">Madagascar periwinkle</name>
    <name type="synonym">Vinca rosea</name>
    <dbReference type="NCBI Taxonomy" id="4058"/>
    <lineage>
        <taxon>Eukaryota</taxon>
        <taxon>Viridiplantae</taxon>
        <taxon>Streptophyta</taxon>
        <taxon>Embryophyta</taxon>
        <taxon>Tracheophyta</taxon>
        <taxon>Spermatophyta</taxon>
        <taxon>Magnoliopsida</taxon>
        <taxon>eudicotyledons</taxon>
        <taxon>Gunneridae</taxon>
        <taxon>Pentapetalae</taxon>
        <taxon>asterids</taxon>
        <taxon>lamiids</taxon>
        <taxon>Gentianales</taxon>
        <taxon>Apocynaceae</taxon>
        <taxon>Rauvolfioideae</taxon>
        <taxon>Vinceae</taxon>
        <taxon>Catharanthinae</taxon>
        <taxon>Catharanthus</taxon>
    </lineage>
</organism>
<name>A0ACC0C2Q1_CATRO</name>
<reference evidence="2" key="1">
    <citation type="journal article" date="2023" name="Nat. Plants">
        <title>Single-cell RNA sequencing provides a high-resolution roadmap for understanding the multicellular compartmentation of specialized metabolism.</title>
        <authorList>
            <person name="Sun S."/>
            <person name="Shen X."/>
            <person name="Li Y."/>
            <person name="Li Y."/>
            <person name="Wang S."/>
            <person name="Li R."/>
            <person name="Zhang H."/>
            <person name="Shen G."/>
            <person name="Guo B."/>
            <person name="Wei J."/>
            <person name="Xu J."/>
            <person name="St-Pierre B."/>
            <person name="Chen S."/>
            <person name="Sun C."/>
        </authorList>
    </citation>
    <scope>NUCLEOTIDE SEQUENCE [LARGE SCALE GENOMIC DNA]</scope>
</reference>
<evidence type="ECO:0000313" key="1">
    <source>
        <dbReference type="EMBL" id="KAI5679033.1"/>
    </source>
</evidence>
<evidence type="ECO:0000313" key="2">
    <source>
        <dbReference type="Proteomes" id="UP001060085"/>
    </source>
</evidence>
<gene>
    <name evidence="1" type="ORF">M9H77_09983</name>
</gene>
<protein>
    <submittedName>
        <fullName evidence="1">Uncharacterized protein</fullName>
    </submittedName>
</protein>
<dbReference type="EMBL" id="CM044702">
    <property type="protein sequence ID" value="KAI5679033.1"/>
    <property type="molecule type" value="Genomic_DNA"/>
</dbReference>
<dbReference type="Proteomes" id="UP001060085">
    <property type="component" value="Linkage Group LG02"/>
</dbReference>
<comment type="caution">
    <text evidence="1">The sequence shown here is derived from an EMBL/GenBank/DDBJ whole genome shotgun (WGS) entry which is preliminary data.</text>
</comment>
<accession>A0ACC0C2Q1</accession>
<keyword evidence="2" id="KW-1185">Reference proteome</keyword>